<dbReference type="HOGENOM" id="CLU_3264896_0_0_9"/>
<keyword evidence="2" id="KW-1185">Reference proteome</keyword>
<dbReference type="STRING" id="649747.HMPREF0083_02855"/>
<evidence type="ECO:0000313" key="1">
    <source>
        <dbReference type="EMBL" id="ERI09077.1"/>
    </source>
</evidence>
<sequence>MYRKVRCSVSYETGHRLFYFEKYISLTIYSLCHNNIAVLYK</sequence>
<comment type="caution">
    <text evidence="1">The sequence shown here is derived from an EMBL/GenBank/DDBJ whole genome shotgun (WGS) entry which is preliminary data.</text>
</comment>
<dbReference type="EMBL" id="AWSJ01000169">
    <property type="protein sequence ID" value="ERI09077.1"/>
    <property type="molecule type" value="Genomic_DNA"/>
</dbReference>
<gene>
    <name evidence="1" type="ORF">HMPREF0083_02855</name>
</gene>
<reference evidence="1 2" key="1">
    <citation type="submission" date="2013-08" db="EMBL/GenBank/DDBJ databases">
        <authorList>
            <person name="Weinstock G."/>
            <person name="Sodergren E."/>
            <person name="Wylie T."/>
            <person name="Fulton L."/>
            <person name="Fulton R."/>
            <person name="Fronick C."/>
            <person name="O'Laughlin M."/>
            <person name="Godfrey J."/>
            <person name="Miner T."/>
            <person name="Herter B."/>
            <person name="Appelbaum E."/>
            <person name="Cordes M."/>
            <person name="Lek S."/>
            <person name="Wollam A."/>
            <person name="Pepin K.H."/>
            <person name="Palsikar V.B."/>
            <person name="Mitreva M."/>
            <person name="Wilson R.K."/>
        </authorList>
    </citation>
    <scope>NUCLEOTIDE SEQUENCE [LARGE SCALE GENOMIC DNA]</scope>
    <source>
        <strain evidence="1 2">ATCC 12856</strain>
    </source>
</reference>
<organism evidence="1 2">
    <name type="scientific">Aneurinibacillus aneurinilyticus ATCC 12856</name>
    <dbReference type="NCBI Taxonomy" id="649747"/>
    <lineage>
        <taxon>Bacteria</taxon>
        <taxon>Bacillati</taxon>
        <taxon>Bacillota</taxon>
        <taxon>Bacilli</taxon>
        <taxon>Bacillales</taxon>
        <taxon>Paenibacillaceae</taxon>
        <taxon>Aneurinibacillus group</taxon>
        <taxon>Aneurinibacillus</taxon>
    </lineage>
</organism>
<accession>U1YAA9</accession>
<name>U1YAA9_ANEAE</name>
<protein>
    <submittedName>
        <fullName evidence="1">Uncharacterized protein</fullName>
    </submittedName>
</protein>
<evidence type="ECO:0000313" key="2">
    <source>
        <dbReference type="Proteomes" id="UP000016511"/>
    </source>
</evidence>
<dbReference type="AlphaFoldDB" id="U1YAA9"/>
<dbReference type="Proteomes" id="UP000016511">
    <property type="component" value="Unassembled WGS sequence"/>
</dbReference>
<proteinExistence type="predicted"/>